<feature type="non-terminal residue" evidence="3">
    <location>
        <position position="438"/>
    </location>
</feature>
<comment type="similarity">
    <text evidence="1">Belongs to the cytochrome P450 family.</text>
</comment>
<dbReference type="InterPro" id="IPR036396">
    <property type="entry name" value="Cyt_P450_sf"/>
</dbReference>
<sequence>MSRPESTLENQTSPQPPTTLVPPPGCPAHGAGQAGEFTPLYGGEAETDSERLYEELRKRYGAVAPVLAPGGVPAWLVLSYHAITEVLRAPSRFTSDPRVSNRPLEPTHPLAPIAMWQPLINFADGPEHLRLREAENTTLGQLNRRGMRRYVERETDHLIDLVCADGHADLVADYAEQLPMRVLTRLFGLADSGGAELAAACRDLLKGSETALQSNAKVVAILTELVRDRAENPRQDIPSWLLNQLTPDEVVQHLRHMLVAGNETTTNLITDTIRFILSDSRAHGRLSGGHMTLPDAIEHVLWNNPPLRVLPARYALQDTTLGEGETRTQIRKGDMLLLGLAAGNTDPAIRPDLEESMVGNRSHLSFGAGPHSCPGADLGRAIAETAIDRLLTRLPDVRLTVAPAELKADSTWMARHVSALPVEFTPTAPNSEPRRATP</sequence>
<gene>
    <name evidence="3" type="ORF">ACFP3V_16740</name>
</gene>
<dbReference type="EMBL" id="JBHSQJ010000066">
    <property type="protein sequence ID" value="MFC5908858.1"/>
    <property type="molecule type" value="Genomic_DNA"/>
</dbReference>
<protein>
    <submittedName>
        <fullName evidence="3">Cytochrome P450</fullName>
    </submittedName>
</protein>
<comment type="caution">
    <text evidence="3">The sequence shown here is derived from an EMBL/GenBank/DDBJ whole genome shotgun (WGS) entry which is preliminary data.</text>
</comment>
<name>A0ABW1G470_9ACTN</name>
<feature type="region of interest" description="Disordered" evidence="2">
    <location>
        <begin position="1"/>
        <end position="42"/>
    </location>
</feature>
<evidence type="ECO:0000256" key="1">
    <source>
        <dbReference type="ARBA" id="ARBA00010617"/>
    </source>
</evidence>
<dbReference type="PANTHER" id="PTHR46696">
    <property type="entry name" value="P450, PUTATIVE (EUROFUNG)-RELATED"/>
    <property type="match status" value="1"/>
</dbReference>
<dbReference type="PROSITE" id="PS00086">
    <property type="entry name" value="CYTOCHROME_P450"/>
    <property type="match status" value="1"/>
</dbReference>
<evidence type="ECO:0000313" key="4">
    <source>
        <dbReference type="Proteomes" id="UP001596174"/>
    </source>
</evidence>
<dbReference type="Proteomes" id="UP001596174">
    <property type="component" value="Unassembled WGS sequence"/>
</dbReference>
<proteinExistence type="inferred from homology"/>
<dbReference type="InterPro" id="IPR017972">
    <property type="entry name" value="Cyt_P450_CS"/>
</dbReference>
<dbReference type="RefSeq" id="WP_380584129.1">
    <property type="nucleotide sequence ID" value="NZ_JBHSQJ010000066.1"/>
</dbReference>
<accession>A0ABW1G470</accession>
<dbReference type="PRINTS" id="PR00359">
    <property type="entry name" value="BP450"/>
</dbReference>
<dbReference type="SUPFAM" id="SSF48264">
    <property type="entry name" value="Cytochrome P450"/>
    <property type="match status" value="1"/>
</dbReference>
<reference evidence="4" key="1">
    <citation type="journal article" date="2019" name="Int. J. Syst. Evol. Microbiol.">
        <title>The Global Catalogue of Microorganisms (GCM) 10K type strain sequencing project: providing services to taxonomists for standard genome sequencing and annotation.</title>
        <authorList>
            <consortium name="The Broad Institute Genomics Platform"/>
            <consortium name="The Broad Institute Genome Sequencing Center for Infectious Disease"/>
            <person name="Wu L."/>
            <person name="Ma J."/>
        </authorList>
    </citation>
    <scope>NUCLEOTIDE SEQUENCE [LARGE SCALE GENOMIC DNA]</scope>
    <source>
        <strain evidence="4">JCM 4816</strain>
    </source>
</reference>
<evidence type="ECO:0000313" key="3">
    <source>
        <dbReference type="EMBL" id="MFC5908858.1"/>
    </source>
</evidence>
<keyword evidence="4" id="KW-1185">Reference proteome</keyword>
<feature type="compositionally biased region" description="Polar residues" evidence="2">
    <location>
        <begin position="1"/>
        <end position="11"/>
    </location>
</feature>
<dbReference type="PANTHER" id="PTHR46696:SF1">
    <property type="entry name" value="CYTOCHROME P450 YJIB-RELATED"/>
    <property type="match status" value="1"/>
</dbReference>
<dbReference type="InterPro" id="IPR002397">
    <property type="entry name" value="Cyt_P450_B"/>
</dbReference>
<dbReference type="Gene3D" id="1.10.630.10">
    <property type="entry name" value="Cytochrome P450"/>
    <property type="match status" value="1"/>
</dbReference>
<organism evidence="3 4">
    <name type="scientific">Streptacidiphilus monticola</name>
    <dbReference type="NCBI Taxonomy" id="2161674"/>
    <lineage>
        <taxon>Bacteria</taxon>
        <taxon>Bacillati</taxon>
        <taxon>Actinomycetota</taxon>
        <taxon>Actinomycetes</taxon>
        <taxon>Kitasatosporales</taxon>
        <taxon>Streptomycetaceae</taxon>
        <taxon>Streptacidiphilus</taxon>
    </lineage>
</organism>
<feature type="compositionally biased region" description="Pro residues" evidence="2">
    <location>
        <begin position="14"/>
        <end position="26"/>
    </location>
</feature>
<evidence type="ECO:0000256" key="2">
    <source>
        <dbReference type="SAM" id="MobiDB-lite"/>
    </source>
</evidence>